<keyword evidence="1" id="KW-0812">Transmembrane</keyword>
<keyword evidence="1" id="KW-0472">Membrane</keyword>
<evidence type="ECO:0000256" key="1">
    <source>
        <dbReference type="SAM" id="Phobius"/>
    </source>
</evidence>
<sequence>TSSIYLISCLASCTSNLTYLERINGGFLARVSYMLFTKSPSHRQQQLGRFYVALALLVSLALTYLPTLLNDMYPVENKLRLETQDSFDLSVRFVKTTNIPPGNTSTSNILAAKGLSVEDRKFFGYSNTTHPKLRTCQFMYSDSKNASSIHGDYAWCPQVNTVYSINFNPFGHILALGKGDTITSEPIRANSSHGVFEYYNLTTNFGQPLVPLKMFRRMAFSMT</sequence>
<accession>A0ABQ7JQY2</accession>
<evidence type="ECO:0000313" key="2">
    <source>
        <dbReference type="EMBL" id="KAG0283110.1"/>
    </source>
</evidence>
<name>A0ABQ7JQY2_9FUNG</name>
<protein>
    <submittedName>
        <fullName evidence="2">Uncharacterized protein</fullName>
    </submittedName>
</protein>
<gene>
    <name evidence="2" type="ORF">BGZ96_012519</name>
</gene>
<dbReference type="Proteomes" id="UP001194696">
    <property type="component" value="Unassembled WGS sequence"/>
</dbReference>
<keyword evidence="3" id="KW-1185">Reference proteome</keyword>
<dbReference type="EMBL" id="JAAAIM010000951">
    <property type="protein sequence ID" value="KAG0283110.1"/>
    <property type="molecule type" value="Genomic_DNA"/>
</dbReference>
<reference evidence="2 3" key="1">
    <citation type="journal article" date="2020" name="Fungal Divers.">
        <title>Resolving the Mortierellaceae phylogeny through synthesis of multi-gene phylogenetics and phylogenomics.</title>
        <authorList>
            <person name="Vandepol N."/>
            <person name="Liber J."/>
            <person name="Desiro A."/>
            <person name="Na H."/>
            <person name="Kennedy M."/>
            <person name="Barry K."/>
            <person name="Grigoriev I.V."/>
            <person name="Miller A.N."/>
            <person name="O'Donnell K."/>
            <person name="Stajich J.E."/>
            <person name="Bonito G."/>
        </authorList>
    </citation>
    <scope>NUCLEOTIDE SEQUENCE [LARGE SCALE GENOMIC DNA]</scope>
    <source>
        <strain evidence="2 3">AD045</strain>
    </source>
</reference>
<feature type="non-terminal residue" evidence="2">
    <location>
        <position position="1"/>
    </location>
</feature>
<comment type="caution">
    <text evidence="2">The sequence shown here is derived from an EMBL/GenBank/DDBJ whole genome shotgun (WGS) entry which is preliminary data.</text>
</comment>
<evidence type="ECO:0000313" key="3">
    <source>
        <dbReference type="Proteomes" id="UP001194696"/>
    </source>
</evidence>
<keyword evidence="1" id="KW-1133">Transmembrane helix</keyword>
<feature type="transmembrane region" description="Helical" evidence="1">
    <location>
        <begin position="50"/>
        <end position="69"/>
    </location>
</feature>
<organism evidence="2 3">
    <name type="scientific">Linnemannia gamsii</name>
    <dbReference type="NCBI Taxonomy" id="64522"/>
    <lineage>
        <taxon>Eukaryota</taxon>
        <taxon>Fungi</taxon>
        <taxon>Fungi incertae sedis</taxon>
        <taxon>Mucoromycota</taxon>
        <taxon>Mortierellomycotina</taxon>
        <taxon>Mortierellomycetes</taxon>
        <taxon>Mortierellales</taxon>
        <taxon>Mortierellaceae</taxon>
        <taxon>Linnemannia</taxon>
    </lineage>
</organism>
<proteinExistence type="predicted"/>